<organism evidence="17 18">
    <name type="scientific">Peptacetobacter hominis</name>
    <dbReference type="NCBI Taxonomy" id="2743610"/>
    <lineage>
        <taxon>Bacteria</taxon>
        <taxon>Bacillati</taxon>
        <taxon>Bacillota</taxon>
        <taxon>Clostridia</taxon>
        <taxon>Peptostreptococcales</taxon>
        <taxon>Peptostreptococcaceae</taxon>
        <taxon>Peptacetobacter</taxon>
    </lineage>
</organism>
<dbReference type="AlphaFoldDB" id="A0A544QU00"/>
<dbReference type="GO" id="GO:0009398">
    <property type="term" value="P:FMN biosynthetic process"/>
    <property type="evidence" value="ECO:0007669"/>
    <property type="project" value="UniProtKB-UniRule"/>
</dbReference>
<dbReference type="UniPathway" id="UPA00277">
    <property type="reaction ID" value="UER00407"/>
</dbReference>
<dbReference type="GO" id="GO:0008531">
    <property type="term" value="F:riboflavin kinase activity"/>
    <property type="evidence" value="ECO:0007669"/>
    <property type="project" value="UniProtKB-UniRule"/>
</dbReference>
<evidence type="ECO:0000256" key="12">
    <source>
        <dbReference type="ARBA" id="ARBA00023268"/>
    </source>
</evidence>
<sequence length="312" mass="35528">MEVIRSINDIKTLPESCVTIGNFDGVHNGHRILIKKTTDYAKEKGIKSVVFTFANHPSNYFVPGIIKNILDENEKIELIESCGADYLLNIPFETYMTKMSSQSFVEDILIEKINVKKVIVGHDFTFARKKEGTAEVLVEMGQKYGFEVEIVQPIKVNDIRISSTHIRKLISEGKMDEVPLFLGRNYSIRGEVIHGMANGRKIGFPTANIKVNKELVMPGCGIYVSIVKINDKNYYGATNVGFNPTVNGKGLSIETHILDFEESIYGKIIEIEFLERIRDEKKFCSMDELREQLSHDVGYIREKYSKYKLQKV</sequence>
<keyword evidence="8 15" id="KW-0547">Nucleotide-binding</keyword>
<dbReference type="SMART" id="SM00904">
    <property type="entry name" value="Flavokinase"/>
    <property type="match status" value="1"/>
</dbReference>
<dbReference type="GO" id="GO:0006747">
    <property type="term" value="P:FAD biosynthetic process"/>
    <property type="evidence" value="ECO:0007669"/>
    <property type="project" value="UniProtKB-UniRule"/>
</dbReference>
<evidence type="ECO:0000256" key="15">
    <source>
        <dbReference type="PIRNR" id="PIRNR004491"/>
    </source>
</evidence>
<dbReference type="InterPro" id="IPR014729">
    <property type="entry name" value="Rossmann-like_a/b/a_fold"/>
</dbReference>
<comment type="catalytic activity">
    <reaction evidence="13 15">
        <text>riboflavin + ATP = FMN + ADP + H(+)</text>
        <dbReference type="Rhea" id="RHEA:14357"/>
        <dbReference type="ChEBI" id="CHEBI:15378"/>
        <dbReference type="ChEBI" id="CHEBI:30616"/>
        <dbReference type="ChEBI" id="CHEBI:57986"/>
        <dbReference type="ChEBI" id="CHEBI:58210"/>
        <dbReference type="ChEBI" id="CHEBI:456216"/>
        <dbReference type="EC" id="2.7.1.26"/>
    </reaction>
</comment>
<dbReference type="InterPro" id="IPR002606">
    <property type="entry name" value="Riboflavin_kinase_bac"/>
</dbReference>
<dbReference type="SUPFAM" id="SSF52374">
    <property type="entry name" value="Nucleotidylyl transferase"/>
    <property type="match status" value="1"/>
</dbReference>
<dbReference type="SUPFAM" id="SSF82114">
    <property type="entry name" value="Riboflavin kinase-like"/>
    <property type="match status" value="1"/>
</dbReference>
<dbReference type="Gene3D" id="2.40.30.30">
    <property type="entry name" value="Riboflavin kinase-like"/>
    <property type="match status" value="1"/>
</dbReference>
<dbReference type="UniPathway" id="UPA00276">
    <property type="reaction ID" value="UER00406"/>
</dbReference>
<keyword evidence="7 15" id="KW-0548">Nucleotidyltransferase</keyword>
<dbReference type="InterPro" id="IPR023465">
    <property type="entry name" value="Riboflavin_kinase_dom_sf"/>
</dbReference>
<comment type="pathway">
    <text evidence="2 15">Cofactor biosynthesis; FAD biosynthesis; FAD from FMN: step 1/1.</text>
</comment>
<evidence type="ECO:0000256" key="6">
    <source>
        <dbReference type="ARBA" id="ARBA00022679"/>
    </source>
</evidence>
<dbReference type="RefSeq" id="WP_142536403.1">
    <property type="nucleotide sequence ID" value="NZ_SGJB01000015.1"/>
</dbReference>
<accession>A0A544QU00</accession>
<dbReference type="EMBL" id="SGJB01000015">
    <property type="protein sequence ID" value="TQQ84152.1"/>
    <property type="molecule type" value="Genomic_DNA"/>
</dbReference>
<name>A0A544QU00_9FIRM</name>
<evidence type="ECO:0000256" key="10">
    <source>
        <dbReference type="ARBA" id="ARBA00022827"/>
    </source>
</evidence>
<dbReference type="Pfam" id="PF06574">
    <property type="entry name" value="FAD_syn"/>
    <property type="match status" value="1"/>
</dbReference>
<dbReference type="Pfam" id="PF01687">
    <property type="entry name" value="Flavokinase"/>
    <property type="match status" value="1"/>
</dbReference>
<evidence type="ECO:0000256" key="9">
    <source>
        <dbReference type="ARBA" id="ARBA00022777"/>
    </source>
</evidence>
<evidence type="ECO:0000256" key="2">
    <source>
        <dbReference type="ARBA" id="ARBA00004726"/>
    </source>
</evidence>
<feature type="domain" description="Riboflavin kinase" evidence="16">
    <location>
        <begin position="181"/>
        <end position="305"/>
    </location>
</feature>
<dbReference type="PANTHER" id="PTHR22749:SF6">
    <property type="entry name" value="RIBOFLAVIN KINASE"/>
    <property type="match status" value="1"/>
</dbReference>
<protein>
    <recommendedName>
        <fullName evidence="15">Riboflavin biosynthesis protein</fullName>
    </recommendedName>
    <domain>
        <recommendedName>
            <fullName evidence="15">Riboflavin kinase</fullName>
            <ecNumber evidence="15">2.7.1.26</ecNumber>
        </recommendedName>
        <alternativeName>
            <fullName evidence="15">Flavokinase</fullName>
        </alternativeName>
    </domain>
    <domain>
        <recommendedName>
            <fullName evidence="15">FMN adenylyltransferase</fullName>
            <ecNumber evidence="15">2.7.7.2</ecNumber>
        </recommendedName>
        <alternativeName>
            <fullName evidence="15">FAD pyrophosphorylase</fullName>
        </alternativeName>
        <alternativeName>
            <fullName evidence="15">FAD synthase</fullName>
        </alternativeName>
    </domain>
</protein>
<comment type="function">
    <text evidence="1">Catalyzes the phosphorylation of riboflavin to FMN followed by the adenylation of FMN to FAD.</text>
</comment>
<dbReference type="GO" id="GO:0009231">
    <property type="term" value="P:riboflavin biosynthetic process"/>
    <property type="evidence" value="ECO:0007669"/>
    <property type="project" value="InterPro"/>
</dbReference>
<dbReference type="OrthoDB" id="9803667at2"/>
<keyword evidence="4 15" id="KW-0285">Flavoprotein</keyword>
<evidence type="ECO:0000256" key="3">
    <source>
        <dbReference type="ARBA" id="ARBA00005201"/>
    </source>
</evidence>
<dbReference type="NCBIfam" id="NF004160">
    <property type="entry name" value="PRK05627.1-3"/>
    <property type="match status" value="1"/>
</dbReference>
<dbReference type="FunFam" id="3.40.50.620:FF:000021">
    <property type="entry name" value="Riboflavin biosynthesis protein"/>
    <property type="match status" value="1"/>
</dbReference>
<evidence type="ECO:0000313" key="18">
    <source>
        <dbReference type="Proteomes" id="UP000317863"/>
    </source>
</evidence>
<evidence type="ECO:0000256" key="1">
    <source>
        <dbReference type="ARBA" id="ARBA00002121"/>
    </source>
</evidence>
<evidence type="ECO:0000256" key="4">
    <source>
        <dbReference type="ARBA" id="ARBA00022630"/>
    </source>
</evidence>
<proteinExistence type="inferred from homology"/>
<gene>
    <name evidence="17" type="ORF">EXD82_08055</name>
</gene>
<dbReference type="EC" id="2.7.1.26" evidence="15"/>
<dbReference type="Proteomes" id="UP000317863">
    <property type="component" value="Unassembled WGS sequence"/>
</dbReference>
<evidence type="ECO:0000256" key="8">
    <source>
        <dbReference type="ARBA" id="ARBA00022741"/>
    </source>
</evidence>
<evidence type="ECO:0000256" key="11">
    <source>
        <dbReference type="ARBA" id="ARBA00022840"/>
    </source>
</evidence>
<keyword evidence="11 15" id="KW-0067">ATP-binding</keyword>
<evidence type="ECO:0000256" key="5">
    <source>
        <dbReference type="ARBA" id="ARBA00022643"/>
    </source>
</evidence>
<dbReference type="InterPro" id="IPR015865">
    <property type="entry name" value="Riboflavin_kinase_bac/euk"/>
</dbReference>
<reference evidence="17 18" key="1">
    <citation type="submission" date="2019-02" db="EMBL/GenBank/DDBJ databases">
        <title>Peptostreptococcaceae bacterium ZHW00191 nov., a new bacterium isolated from the human gut.</title>
        <authorList>
            <person name="Zhou H.-W."/>
            <person name="Chen X.-J."/>
        </authorList>
    </citation>
    <scope>NUCLEOTIDE SEQUENCE [LARGE SCALE GENOMIC DNA]</scope>
    <source>
        <strain evidence="17 18">ZHW00191</strain>
    </source>
</reference>
<dbReference type="Gene3D" id="3.40.50.620">
    <property type="entry name" value="HUPs"/>
    <property type="match status" value="1"/>
</dbReference>
<evidence type="ECO:0000256" key="13">
    <source>
        <dbReference type="ARBA" id="ARBA00047880"/>
    </source>
</evidence>
<dbReference type="InterPro" id="IPR015864">
    <property type="entry name" value="FAD_synthase"/>
</dbReference>
<evidence type="ECO:0000256" key="7">
    <source>
        <dbReference type="ARBA" id="ARBA00022695"/>
    </source>
</evidence>
<dbReference type="NCBIfam" id="TIGR00083">
    <property type="entry name" value="ribF"/>
    <property type="match status" value="1"/>
</dbReference>
<keyword evidence="9 15" id="KW-0418">Kinase</keyword>
<keyword evidence="18" id="KW-1185">Reference proteome</keyword>
<keyword evidence="6 15" id="KW-0808">Transferase</keyword>
<dbReference type="PIRSF" id="PIRSF004491">
    <property type="entry name" value="FAD_Synth"/>
    <property type="match status" value="1"/>
</dbReference>
<comment type="pathway">
    <text evidence="3 15">Cofactor biosynthesis; FMN biosynthesis; FMN from riboflavin (ATP route): step 1/1.</text>
</comment>
<comment type="catalytic activity">
    <reaction evidence="14 15">
        <text>FMN + ATP + H(+) = FAD + diphosphate</text>
        <dbReference type="Rhea" id="RHEA:17237"/>
        <dbReference type="ChEBI" id="CHEBI:15378"/>
        <dbReference type="ChEBI" id="CHEBI:30616"/>
        <dbReference type="ChEBI" id="CHEBI:33019"/>
        <dbReference type="ChEBI" id="CHEBI:57692"/>
        <dbReference type="ChEBI" id="CHEBI:58210"/>
        <dbReference type="EC" id="2.7.7.2"/>
    </reaction>
</comment>
<dbReference type="CDD" id="cd02064">
    <property type="entry name" value="FAD_synthetase_N"/>
    <property type="match status" value="1"/>
</dbReference>
<evidence type="ECO:0000259" key="16">
    <source>
        <dbReference type="SMART" id="SM00904"/>
    </source>
</evidence>
<dbReference type="GO" id="GO:0005524">
    <property type="term" value="F:ATP binding"/>
    <property type="evidence" value="ECO:0007669"/>
    <property type="project" value="UniProtKB-UniRule"/>
</dbReference>
<keyword evidence="5 15" id="KW-0288">FMN</keyword>
<dbReference type="InterPro" id="IPR023468">
    <property type="entry name" value="Riboflavin_kinase"/>
</dbReference>
<dbReference type="GO" id="GO:0003919">
    <property type="term" value="F:FMN adenylyltransferase activity"/>
    <property type="evidence" value="ECO:0007669"/>
    <property type="project" value="UniProtKB-UniRule"/>
</dbReference>
<dbReference type="FunFam" id="2.40.30.30:FF:000003">
    <property type="entry name" value="Riboflavin biosynthesis protein"/>
    <property type="match status" value="1"/>
</dbReference>
<evidence type="ECO:0000313" key="17">
    <source>
        <dbReference type="EMBL" id="TQQ84152.1"/>
    </source>
</evidence>
<dbReference type="EC" id="2.7.7.2" evidence="15"/>
<keyword evidence="12" id="KW-0511">Multifunctional enzyme</keyword>
<evidence type="ECO:0000256" key="14">
    <source>
        <dbReference type="ARBA" id="ARBA00049494"/>
    </source>
</evidence>
<comment type="similarity">
    <text evidence="15">Belongs to the ribF family.</text>
</comment>
<dbReference type="PANTHER" id="PTHR22749">
    <property type="entry name" value="RIBOFLAVIN KINASE/FMN ADENYLYLTRANSFERASE"/>
    <property type="match status" value="1"/>
</dbReference>
<dbReference type="NCBIfam" id="NF004162">
    <property type="entry name" value="PRK05627.1-5"/>
    <property type="match status" value="1"/>
</dbReference>
<keyword evidence="10 15" id="KW-0274">FAD</keyword>
<comment type="caution">
    <text evidence="17">The sequence shown here is derived from an EMBL/GenBank/DDBJ whole genome shotgun (WGS) entry which is preliminary data.</text>
</comment>